<dbReference type="GO" id="GO:0016757">
    <property type="term" value="F:glycosyltransferase activity"/>
    <property type="evidence" value="ECO:0007669"/>
    <property type="project" value="UniProtKB-KW"/>
</dbReference>
<dbReference type="SUPFAM" id="SSF53756">
    <property type="entry name" value="UDP-Glycosyltransferase/glycogen phosphorylase"/>
    <property type="match status" value="1"/>
</dbReference>
<keyword evidence="2" id="KW-0328">Glycosyltransferase</keyword>
<keyword evidence="1 2" id="KW-0808">Transferase</keyword>
<sequence length="357" mass="37025">MTTTLRVVLDTDAEPDVARAAVELARALVRTAPSGCEVAAIVPGGSEPSVPGLADVRRLTFGRRELLTAWQLGVTAGVGGGLIHAPSLLAPLTRHDRVHDNDQTVVTLWDLDAWEAPSLLPRGVAAWQRAMLKRAQKHADAVVVPTHAMAASLEAVSKLAGRIRVISGAAPTGFAVPTDAVGRRRTMGVPEGTIVVAGIDGVDVAFEALAAARVSLPVIVLDAGEGDEPAIADHAAAAGIPESHLHVRGPLDDADRAALLDGALVLVAPSVRSAFPWRVVDALALGVPVIAASSDVHRDVLADGGTLVSPDGLGEALLSVLGSGDSLDRMSVRAADRGRAFSWRDAAERVWQLHADL</sequence>
<evidence type="ECO:0000256" key="1">
    <source>
        <dbReference type="ARBA" id="ARBA00022679"/>
    </source>
</evidence>
<dbReference type="Gene3D" id="3.40.50.2000">
    <property type="entry name" value="Glycogen Phosphorylase B"/>
    <property type="match status" value="2"/>
</dbReference>
<evidence type="ECO:0000313" key="2">
    <source>
        <dbReference type="EMBL" id="MDL9980294.1"/>
    </source>
</evidence>
<dbReference type="Pfam" id="PF13692">
    <property type="entry name" value="Glyco_trans_1_4"/>
    <property type="match status" value="1"/>
</dbReference>
<dbReference type="PANTHER" id="PTHR46401:SF2">
    <property type="entry name" value="GLYCOSYLTRANSFERASE WBBK-RELATED"/>
    <property type="match status" value="1"/>
</dbReference>
<proteinExistence type="predicted"/>
<dbReference type="PANTHER" id="PTHR46401">
    <property type="entry name" value="GLYCOSYLTRANSFERASE WBBK-RELATED"/>
    <property type="match status" value="1"/>
</dbReference>
<reference evidence="2 3" key="1">
    <citation type="submission" date="2023-06" db="EMBL/GenBank/DDBJ databases">
        <title>Microbacterium sp. nov., isolated from a waste landfill.</title>
        <authorList>
            <person name="Wen W."/>
        </authorList>
    </citation>
    <scope>NUCLEOTIDE SEQUENCE [LARGE SCALE GENOMIC DNA]</scope>
    <source>
        <strain evidence="2 3">ASV49</strain>
    </source>
</reference>
<name>A0ABT7N0R1_9MICO</name>
<dbReference type="Proteomes" id="UP001235064">
    <property type="component" value="Unassembled WGS sequence"/>
</dbReference>
<dbReference type="RefSeq" id="WP_286289251.1">
    <property type="nucleotide sequence ID" value="NZ_JASXSZ010000004.1"/>
</dbReference>
<protein>
    <submittedName>
        <fullName evidence="2">Glycosyltransferase</fullName>
        <ecNumber evidence="2">2.4.-.-</ecNumber>
    </submittedName>
</protein>
<organism evidence="2 3">
    <name type="scientific">Microbacterium candidum</name>
    <dbReference type="NCBI Taxonomy" id="3041922"/>
    <lineage>
        <taxon>Bacteria</taxon>
        <taxon>Bacillati</taxon>
        <taxon>Actinomycetota</taxon>
        <taxon>Actinomycetes</taxon>
        <taxon>Micrococcales</taxon>
        <taxon>Microbacteriaceae</taxon>
        <taxon>Microbacterium</taxon>
    </lineage>
</organism>
<comment type="caution">
    <text evidence="2">The sequence shown here is derived from an EMBL/GenBank/DDBJ whole genome shotgun (WGS) entry which is preliminary data.</text>
</comment>
<dbReference type="EMBL" id="JASXSZ010000004">
    <property type="protein sequence ID" value="MDL9980294.1"/>
    <property type="molecule type" value="Genomic_DNA"/>
</dbReference>
<accession>A0ABT7N0R1</accession>
<evidence type="ECO:0000313" key="3">
    <source>
        <dbReference type="Proteomes" id="UP001235064"/>
    </source>
</evidence>
<dbReference type="EC" id="2.4.-.-" evidence="2"/>
<gene>
    <name evidence="2" type="ORF">QSV35_13205</name>
</gene>
<keyword evidence="3" id="KW-1185">Reference proteome</keyword>